<dbReference type="InterPro" id="IPR009003">
    <property type="entry name" value="Peptidase_S1_PA"/>
</dbReference>
<keyword evidence="5" id="KW-1185">Reference proteome</keyword>
<keyword evidence="2 3" id="KW-0802">TPR repeat</keyword>
<dbReference type="SMART" id="SM00028">
    <property type="entry name" value="TPR"/>
    <property type="match status" value="12"/>
</dbReference>
<feature type="repeat" description="TPR" evidence="3">
    <location>
        <begin position="672"/>
        <end position="705"/>
    </location>
</feature>
<dbReference type="SUPFAM" id="SSF50494">
    <property type="entry name" value="Trypsin-like serine proteases"/>
    <property type="match status" value="1"/>
</dbReference>
<evidence type="ECO:0000313" key="4">
    <source>
        <dbReference type="EMBL" id="MBE9025800.1"/>
    </source>
</evidence>
<dbReference type="Gene3D" id="2.40.10.10">
    <property type="entry name" value="Trypsin-like serine proteases"/>
    <property type="match status" value="2"/>
</dbReference>
<name>A0A8J7DFN6_DESMC</name>
<evidence type="ECO:0000256" key="2">
    <source>
        <dbReference type="ARBA" id="ARBA00022803"/>
    </source>
</evidence>
<evidence type="ECO:0000256" key="3">
    <source>
        <dbReference type="PROSITE-ProRule" id="PRU00339"/>
    </source>
</evidence>
<feature type="repeat" description="TPR" evidence="3">
    <location>
        <begin position="451"/>
        <end position="484"/>
    </location>
</feature>
<evidence type="ECO:0000313" key="5">
    <source>
        <dbReference type="Proteomes" id="UP000622533"/>
    </source>
</evidence>
<dbReference type="AlphaFoldDB" id="A0A8J7DFN6"/>
<feature type="repeat" description="TPR" evidence="3">
    <location>
        <begin position="638"/>
        <end position="671"/>
    </location>
</feature>
<proteinExistence type="predicted"/>
<feature type="repeat" description="TPR" evidence="3">
    <location>
        <begin position="740"/>
        <end position="773"/>
    </location>
</feature>
<keyword evidence="1" id="KW-0677">Repeat</keyword>
<evidence type="ECO:0000256" key="1">
    <source>
        <dbReference type="ARBA" id="ARBA00022737"/>
    </source>
</evidence>
<accession>A0A8J7DFN6</accession>
<dbReference type="InterPro" id="IPR050498">
    <property type="entry name" value="Ycf3"/>
</dbReference>
<protein>
    <submittedName>
        <fullName evidence="4">Tetratricopeptide repeat protein</fullName>
    </submittedName>
</protein>
<dbReference type="RefSeq" id="WP_193921125.1">
    <property type="nucleotide sequence ID" value="NZ_JADEXS020000001.1"/>
</dbReference>
<dbReference type="PANTHER" id="PTHR44858:SF1">
    <property type="entry name" value="UDP-N-ACETYLGLUCOSAMINE--PEPTIDE N-ACETYLGLUCOSAMINYLTRANSFERASE SPINDLY-RELATED"/>
    <property type="match status" value="1"/>
</dbReference>
<dbReference type="EMBL" id="JADEXS010000483">
    <property type="protein sequence ID" value="MBE9025800.1"/>
    <property type="molecule type" value="Genomic_DNA"/>
</dbReference>
<dbReference type="PROSITE" id="PS50293">
    <property type="entry name" value="TPR_REGION"/>
    <property type="match status" value="2"/>
</dbReference>
<feature type="repeat" description="TPR" evidence="3">
    <location>
        <begin position="570"/>
        <end position="603"/>
    </location>
</feature>
<dbReference type="InterPro" id="IPR019734">
    <property type="entry name" value="TPR_rpt"/>
</dbReference>
<reference evidence="4" key="1">
    <citation type="submission" date="2020-10" db="EMBL/GenBank/DDBJ databases">
        <authorList>
            <person name="Castelo-Branco R."/>
            <person name="Eusebio N."/>
            <person name="Adriana R."/>
            <person name="Vieira A."/>
            <person name="Brugerolle De Fraissinette N."/>
            <person name="Rezende De Castro R."/>
            <person name="Schneider M.P."/>
            <person name="Vasconcelos V."/>
            <person name="Leao P.N."/>
        </authorList>
    </citation>
    <scope>NUCLEOTIDE SEQUENCE</scope>
    <source>
        <strain evidence="4">LEGE 12446</strain>
    </source>
</reference>
<dbReference type="InterPro" id="IPR043504">
    <property type="entry name" value="Peptidase_S1_PA_chymotrypsin"/>
</dbReference>
<dbReference type="SUPFAM" id="SSF48452">
    <property type="entry name" value="TPR-like"/>
    <property type="match status" value="2"/>
</dbReference>
<organism evidence="4 5">
    <name type="scientific">Desmonostoc muscorum LEGE 12446</name>
    <dbReference type="NCBI Taxonomy" id="1828758"/>
    <lineage>
        <taxon>Bacteria</taxon>
        <taxon>Bacillati</taxon>
        <taxon>Cyanobacteriota</taxon>
        <taxon>Cyanophyceae</taxon>
        <taxon>Nostocales</taxon>
        <taxon>Nostocaceae</taxon>
        <taxon>Desmonostoc</taxon>
    </lineage>
</organism>
<comment type="caution">
    <text evidence="4">The sequence shown here is derived from an EMBL/GenBank/DDBJ whole genome shotgun (WGS) entry which is preliminary data.</text>
</comment>
<dbReference type="PROSITE" id="PS50005">
    <property type="entry name" value="TPR"/>
    <property type="match status" value="7"/>
</dbReference>
<gene>
    <name evidence="4" type="ORF">IQ276_26305</name>
</gene>
<dbReference type="Pfam" id="PF13365">
    <property type="entry name" value="Trypsin_2"/>
    <property type="match status" value="1"/>
</dbReference>
<dbReference type="Proteomes" id="UP000622533">
    <property type="component" value="Unassembled WGS sequence"/>
</dbReference>
<dbReference type="Gene3D" id="1.25.40.10">
    <property type="entry name" value="Tetratricopeptide repeat domain"/>
    <property type="match status" value="6"/>
</dbReference>
<dbReference type="Pfam" id="PF13414">
    <property type="entry name" value="TPR_11"/>
    <property type="match status" value="2"/>
</dbReference>
<feature type="repeat" description="TPR" evidence="3">
    <location>
        <begin position="706"/>
        <end position="739"/>
    </location>
</feature>
<feature type="repeat" description="TPR" evidence="3">
    <location>
        <begin position="604"/>
        <end position="637"/>
    </location>
</feature>
<dbReference type="Pfam" id="PF13432">
    <property type="entry name" value="TPR_16"/>
    <property type="match status" value="2"/>
</dbReference>
<sequence>MKLFNLAINASLSGLLITFNPHIAKSQQILNYESLQNPENPSSNFIAKQIQNLRQLSFAVPIRTLAEVAPNLEILSQEWQNQQQAQRLRVGNTVIDKVDNIAQQITVRIDSKNHGNGSGVIIAKQGNTYYVATARHVVQEPDNYQITAPDGKRYLLQPQDIFQPEGIDVALVKFSSNEAYAIATISTYNLSFISASSYEDTVWVILSGFPASDQGKRRSSPGFLHIAEALLFRAENNYLSQSLVEGGYRLAYSNLSLPGMSGGPVLNVKGQVIGINSGVETPRLKQIQIGFAYGVPSSSILRLATKAGLGNLLKVDNNKPPSISNSELAFLRDHPLVTTKRPSADANEYEWLEYANQLWRLKRYSETIAVLQEIVRYKPDFYEVYYALGLVLGEGGGEPEKSLIALDRAIKLRPDYYEAWKFKSIVLTNLKRYSLAVAAIDKAIEYNDSDLGLYYQRASILFNLQRYPEALATLDKAIEIQPLSFLYVFRGVIGFYLQDYKGVVADMNQAIKLQPDFAVAYVMRSTGRFFLNDIYGSVADFRVGVRLSLKDNQGKLPDYINQIVKKPKDVANYILRGIVRFELKDYQGALADYSKAIKLQNNSPIAYVERGNIYVELKDYQAALTDYNQAIKLSPNNASTYRRRGNVYVKLEDYPAALADFNQAIKLNPNSASTYSARSDVYVQLKDYPAALADFNQIIKLNPNNASAYYWRGVVRSQMKDYQGALGDYSQFIQFEPNNAIGYFVRGVVYHKQGNNNAALTEYNQALTKEPQFWEVMTNIGYIKYEKGDIAGAIQQWQQAVQINGQAAEPKLALAVALYAIDEQQKGLDMAQSALRLDNSWTDVEILKQNLWGKTLIVEAQKLMSHPQIQVLRVKQP</sequence>
<dbReference type="InterPro" id="IPR011990">
    <property type="entry name" value="TPR-like_helical_dom_sf"/>
</dbReference>
<dbReference type="PANTHER" id="PTHR44858">
    <property type="entry name" value="TETRATRICOPEPTIDE REPEAT PROTEIN 6"/>
    <property type="match status" value="1"/>
</dbReference>